<dbReference type="Pfam" id="PF00561">
    <property type="entry name" value="Abhydrolase_1"/>
    <property type="match status" value="1"/>
</dbReference>
<dbReference type="InterPro" id="IPR000639">
    <property type="entry name" value="Epox_hydrolase-like"/>
</dbReference>
<keyword evidence="2" id="KW-0378">Hydrolase</keyword>
<feature type="domain" description="AB hydrolase-1" evidence="1">
    <location>
        <begin position="30"/>
        <end position="144"/>
    </location>
</feature>
<evidence type="ECO:0000313" key="3">
    <source>
        <dbReference type="Proteomes" id="UP001152658"/>
    </source>
</evidence>
<evidence type="ECO:0000313" key="2">
    <source>
        <dbReference type="EMBL" id="CAH8234999.1"/>
    </source>
</evidence>
<dbReference type="SUPFAM" id="SSF53474">
    <property type="entry name" value="alpha/beta-Hydrolases"/>
    <property type="match status" value="1"/>
</dbReference>
<dbReference type="InterPro" id="IPR050266">
    <property type="entry name" value="AB_hydrolase_sf"/>
</dbReference>
<organism evidence="2 3">
    <name type="scientific">Vibrio aestuarianus</name>
    <dbReference type="NCBI Taxonomy" id="28171"/>
    <lineage>
        <taxon>Bacteria</taxon>
        <taxon>Pseudomonadati</taxon>
        <taxon>Pseudomonadota</taxon>
        <taxon>Gammaproteobacteria</taxon>
        <taxon>Vibrionales</taxon>
        <taxon>Vibrionaceae</taxon>
        <taxon>Vibrio</taxon>
    </lineage>
</organism>
<dbReference type="GO" id="GO:0016787">
    <property type="term" value="F:hydrolase activity"/>
    <property type="evidence" value="ECO:0007669"/>
    <property type="project" value="UniProtKB-KW"/>
</dbReference>
<dbReference type="PRINTS" id="PR00412">
    <property type="entry name" value="EPOXHYDRLASE"/>
</dbReference>
<accession>A0ABN8TVQ3</accession>
<sequence length="286" mass="32236">MNIQQKRYFLEQGYIASQEIGNAQTAEVSVVFLHGWLDNSSSFLTTINELSWRLSGAHLCAIDLPGHGLSSHKSNDNFYPFHDYIDDIYQLLLNLSPNRLVLVGHSLGALIASCYSAAFPEQVAGLIQIEGVGPLAESPDKSVTRLRNGVLSRQRIRRKPKRSLPTLEDAIARRSAVNHLDTKLIRPVVERGIEQRGEQWVWRHDVKLNSDSLFRMSFEHARQFSGQIQCPHRVILGDQGFGYLKQNCDCLVNNHCEMFTISGGHHCHLEQPSQVAELIFGLVNKI</sequence>
<dbReference type="PANTHER" id="PTHR43798">
    <property type="entry name" value="MONOACYLGLYCEROL LIPASE"/>
    <property type="match status" value="1"/>
</dbReference>
<dbReference type="Gene3D" id="3.40.50.1820">
    <property type="entry name" value="alpha/beta hydrolase"/>
    <property type="match status" value="1"/>
</dbReference>
<dbReference type="InterPro" id="IPR000073">
    <property type="entry name" value="AB_hydrolase_1"/>
</dbReference>
<dbReference type="PANTHER" id="PTHR43798:SF33">
    <property type="entry name" value="HYDROLASE, PUTATIVE (AFU_ORTHOLOGUE AFUA_2G14860)-RELATED"/>
    <property type="match status" value="1"/>
</dbReference>
<keyword evidence="3" id="KW-1185">Reference proteome</keyword>
<proteinExistence type="predicted"/>
<gene>
    <name evidence="2" type="ORF">VAE063_950280</name>
</gene>
<protein>
    <submittedName>
        <fullName evidence="2">Hydrolase</fullName>
    </submittedName>
</protein>
<dbReference type="EMBL" id="CALYLK010000136">
    <property type="protein sequence ID" value="CAH8234999.1"/>
    <property type="molecule type" value="Genomic_DNA"/>
</dbReference>
<name>A0ABN8TVQ3_9VIBR</name>
<dbReference type="InterPro" id="IPR029058">
    <property type="entry name" value="AB_hydrolase_fold"/>
</dbReference>
<reference evidence="2" key="1">
    <citation type="submission" date="2022-06" db="EMBL/GenBank/DDBJ databases">
        <authorList>
            <person name="Goudenege D."/>
            <person name="Le Roux F."/>
        </authorList>
    </citation>
    <scope>NUCLEOTIDE SEQUENCE</scope>
    <source>
        <strain evidence="2">12-063</strain>
    </source>
</reference>
<comment type="caution">
    <text evidence="2">The sequence shown here is derived from an EMBL/GenBank/DDBJ whole genome shotgun (WGS) entry which is preliminary data.</text>
</comment>
<dbReference type="Proteomes" id="UP001152658">
    <property type="component" value="Unassembled WGS sequence"/>
</dbReference>
<evidence type="ECO:0000259" key="1">
    <source>
        <dbReference type="Pfam" id="PF00561"/>
    </source>
</evidence>